<dbReference type="PANTHER" id="PTHR43214:SF43">
    <property type="entry name" value="TWO-COMPONENT RESPONSE REGULATOR"/>
    <property type="match status" value="1"/>
</dbReference>
<evidence type="ECO:0000259" key="4">
    <source>
        <dbReference type="PROSITE" id="PS50043"/>
    </source>
</evidence>
<dbReference type="AlphaFoldDB" id="A0A7G7MPX1"/>
<dbReference type="Gene3D" id="3.40.50.2300">
    <property type="match status" value="1"/>
</dbReference>
<dbReference type="Proteomes" id="UP000515728">
    <property type="component" value="Chromosome"/>
</dbReference>
<sequence>MPRGHHRPGPRTGQADRRCACNVEATRRCLTSHPSDARHARRPQGGWSVTIDAVLEPDVAPFDRSAAGRPTARRTARLLIVDGEAIVRFGLRQLVAPDPELAVVGEAASPRDALVVADRCPPDLVILDVDLGRGDSAGVELARMLLERHRGVRVLVLTSCRDREVMRRTVRLGVHGYLRKGAETADILRAIHALLRGESVFDSRGPGAVTDVVREEDRPAVRQLGGAMLTDRENQVLRLLAVGMSNREIGVRLLISEATVKFHVRNLRDKLEVRRRTEIVYTATRQGIV</sequence>
<dbReference type="CDD" id="cd06170">
    <property type="entry name" value="LuxR_C_like"/>
    <property type="match status" value="1"/>
</dbReference>
<feature type="domain" description="HTH luxR-type" evidence="4">
    <location>
        <begin position="222"/>
        <end position="287"/>
    </location>
</feature>
<evidence type="ECO:0000313" key="6">
    <source>
        <dbReference type="EMBL" id="QNG54832.1"/>
    </source>
</evidence>
<dbReference type="InterPro" id="IPR011006">
    <property type="entry name" value="CheY-like_superfamily"/>
</dbReference>
<keyword evidence="1 3" id="KW-0597">Phosphoprotein</keyword>
<dbReference type="Pfam" id="PF00072">
    <property type="entry name" value="Response_reg"/>
    <property type="match status" value="1"/>
</dbReference>
<keyword evidence="7" id="KW-1185">Reference proteome</keyword>
<dbReference type="SMART" id="SM00421">
    <property type="entry name" value="HTH_LUXR"/>
    <property type="match status" value="1"/>
</dbReference>
<dbReference type="PRINTS" id="PR00038">
    <property type="entry name" value="HTHLUXR"/>
</dbReference>
<feature type="domain" description="Response regulatory" evidence="5">
    <location>
        <begin position="77"/>
        <end position="195"/>
    </location>
</feature>
<dbReference type="SUPFAM" id="SSF52172">
    <property type="entry name" value="CheY-like"/>
    <property type="match status" value="1"/>
</dbReference>
<dbReference type="InterPro" id="IPR016032">
    <property type="entry name" value="Sig_transdc_resp-reg_C-effctor"/>
</dbReference>
<dbReference type="CDD" id="cd17535">
    <property type="entry name" value="REC_NarL-like"/>
    <property type="match status" value="1"/>
</dbReference>
<accession>A0A7G7MPX1</accession>
<dbReference type="InterPro" id="IPR001789">
    <property type="entry name" value="Sig_transdc_resp-reg_receiver"/>
</dbReference>
<dbReference type="InterPro" id="IPR000792">
    <property type="entry name" value="Tscrpt_reg_LuxR_C"/>
</dbReference>
<reference evidence="6 7" key="1">
    <citation type="submission" date="2020-08" db="EMBL/GenBank/DDBJ databases">
        <authorList>
            <person name="Mo P."/>
        </authorList>
    </citation>
    <scope>NUCLEOTIDE SEQUENCE [LARGE SCALE GENOMIC DNA]</scope>
    <source>
        <strain evidence="6 7">CGMCC 4.1532</strain>
    </source>
</reference>
<dbReference type="KEGG" id="ppel:H6H00_13675"/>
<dbReference type="InterPro" id="IPR058245">
    <property type="entry name" value="NreC/VraR/RcsB-like_REC"/>
</dbReference>
<dbReference type="SUPFAM" id="SSF46894">
    <property type="entry name" value="C-terminal effector domain of the bipartite response regulators"/>
    <property type="match status" value="1"/>
</dbReference>
<dbReference type="InterPro" id="IPR039420">
    <property type="entry name" value="WalR-like"/>
</dbReference>
<dbReference type="GO" id="GO:0006355">
    <property type="term" value="P:regulation of DNA-templated transcription"/>
    <property type="evidence" value="ECO:0007669"/>
    <property type="project" value="InterPro"/>
</dbReference>
<evidence type="ECO:0000256" key="2">
    <source>
        <dbReference type="ARBA" id="ARBA00023125"/>
    </source>
</evidence>
<dbReference type="GO" id="GO:0000160">
    <property type="term" value="P:phosphorelay signal transduction system"/>
    <property type="evidence" value="ECO:0007669"/>
    <property type="project" value="InterPro"/>
</dbReference>
<evidence type="ECO:0000259" key="5">
    <source>
        <dbReference type="PROSITE" id="PS50110"/>
    </source>
</evidence>
<dbReference type="PANTHER" id="PTHR43214">
    <property type="entry name" value="TWO-COMPONENT RESPONSE REGULATOR"/>
    <property type="match status" value="1"/>
</dbReference>
<dbReference type="GO" id="GO:0003677">
    <property type="term" value="F:DNA binding"/>
    <property type="evidence" value="ECO:0007669"/>
    <property type="project" value="UniProtKB-KW"/>
</dbReference>
<dbReference type="Pfam" id="PF00196">
    <property type="entry name" value="GerE"/>
    <property type="match status" value="1"/>
</dbReference>
<protein>
    <submittedName>
        <fullName evidence="6">Response regulator transcription factor</fullName>
    </submittedName>
</protein>
<proteinExistence type="predicted"/>
<feature type="modified residue" description="4-aspartylphosphate" evidence="3">
    <location>
        <position position="128"/>
    </location>
</feature>
<dbReference type="EMBL" id="CP060131">
    <property type="protein sequence ID" value="QNG54832.1"/>
    <property type="molecule type" value="Genomic_DNA"/>
</dbReference>
<keyword evidence="2" id="KW-0238">DNA-binding</keyword>
<evidence type="ECO:0000256" key="1">
    <source>
        <dbReference type="ARBA" id="ARBA00022553"/>
    </source>
</evidence>
<name>A0A7G7MPX1_9PSEU</name>
<dbReference type="PROSITE" id="PS50110">
    <property type="entry name" value="RESPONSE_REGULATORY"/>
    <property type="match status" value="1"/>
</dbReference>
<dbReference type="SMART" id="SM00448">
    <property type="entry name" value="REC"/>
    <property type="match status" value="1"/>
</dbReference>
<dbReference type="PROSITE" id="PS00622">
    <property type="entry name" value="HTH_LUXR_1"/>
    <property type="match status" value="1"/>
</dbReference>
<dbReference type="PROSITE" id="PS50043">
    <property type="entry name" value="HTH_LUXR_2"/>
    <property type="match status" value="1"/>
</dbReference>
<evidence type="ECO:0000256" key="3">
    <source>
        <dbReference type="PROSITE-ProRule" id="PRU00169"/>
    </source>
</evidence>
<organism evidence="6 7">
    <name type="scientific">Pseudonocardia petroleophila</name>
    <dbReference type="NCBI Taxonomy" id="37331"/>
    <lineage>
        <taxon>Bacteria</taxon>
        <taxon>Bacillati</taxon>
        <taxon>Actinomycetota</taxon>
        <taxon>Actinomycetes</taxon>
        <taxon>Pseudonocardiales</taxon>
        <taxon>Pseudonocardiaceae</taxon>
        <taxon>Pseudonocardia</taxon>
    </lineage>
</organism>
<evidence type="ECO:0000313" key="7">
    <source>
        <dbReference type="Proteomes" id="UP000515728"/>
    </source>
</evidence>
<gene>
    <name evidence="6" type="ORF">H6H00_13675</name>
</gene>